<organism evidence="3 4">
    <name type="scientific">Fonsecaea erecta</name>
    <dbReference type="NCBI Taxonomy" id="1367422"/>
    <lineage>
        <taxon>Eukaryota</taxon>
        <taxon>Fungi</taxon>
        <taxon>Dikarya</taxon>
        <taxon>Ascomycota</taxon>
        <taxon>Pezizomycotina</taxon>
        <taxon>Eurotiomycetes</taxon>
        <taxon>Chaetothyriomycetidae</taxon>
        <taxon>Chaetothyriales</taxon>
        <taxon>Herpotrichiellaceae</taxon>
        <taxon>Fonsecaea</taxon>
    </lineage>
</organism>
<dbReference type="OrthoDB" id="10267976at2759"/>
<dbReference type="GO" id="GO:0016829">
    <property type="term" value="F:lyase activity"/>
    <property type="evidence" value="ECO:0007669"/>
    <property type="project" value="InterPro"/>
</dbReference>
<evidence type="ECO:0000256" key="1">
    <source>
        <dbReference type="ARBA" id="ARBA00006174"/>
    </source>
</evidence>
<comment type="caution">
    <text evidence="3">The sequence shown here is derived from an EMBL/GenBank/DDBJ whole genome shotgun (WGS) entry which is preliminary data.</text>
</comment>
<name>A0A178ZT70_9EURO</name>
<dbReference type="RefSeq" id="XP_018695750.1">
    <property type="nucleotide sequence ID" value="XM_018836100.1"/>
</dbReference>
<dbReference type="Pfam" id="PF03972">
    <property type="entry name" value="MmgE_PrpD_N"/>
    <property type="match status" value="1"/>
</dbReference>
<dbReference type="Gene3D" id="3.30.1330.120">
    <property type="entry name" value="2-methylcitrate dehydratase PrpD"/>
    <property type="match status" value="1"/>
</dbReference>
<dbReference type="GeneID" id="30008755"/>
<keyword evidence="4" id="KW-1185">Reference proteome</keyword>
<dbReference type="EMBL" id="LVYI01000003">
    <property type="protein sequence ID" value="OAP62383.1"/>
    <property type="molecule type" value="Genomic_DNA"/>
</dbReference>
<dbReference type="InterPro" id="IPR042188">
    <property type="entry name" value="MmgE/PrpD_sf_2"/>
</dbReference>
<dbReference type="SUPFAM" id="SSF103378">
    <property type="entry name" value="2-methylcitrate dehydratase PrpD"/>
    <property type="match status" value="1"/>
</dbReference>
<gene>
    <name evidence="3" type="ORF">AYL99_04586</name>
</gene>
<reference evidence="3 4" key="1">
    <citation type="submission" date="2016-04" db="EMBL/GenBank/DDBJ databases">
        <title>Draft genome of Fonsecaea erecta CBS 125763.</title>
        <authorList>
            <person name="Weiss V.A."/>
            <person name="Vicente V.A."/>
            <person name="Raittz R.T."/>
            <person name="Moreno L.F."/>
            <person name="De Souza E.M."/>
            <person name="Pedrosa F.O."/>
            <person name="Steffens M.B."/>
            <person name="Faoro H."/>
            <person name="Tadra-Sfeir M.Z."/>
            <person name="Najafzadeh M.J."/>
            <person name="Felipe M.S."/>
            <person name="Teixeira M."/>
            <person name="Sun J."/>
            <person name="Xi L."/>
            <person name="Gomes R."/>
            <person name="De Azevedo C.M."/>
            <person name="Salgado C.G."/>
            <person name="Da Silva M.B."/>
            <person name="Nascimento M.F."/>
            <person name="Queiroz-Telles F."/>
            <person name="Attili D.S."/>
            <person name="Gorbushina A."/>
        </authorList>
    </citation>
    <scope>NUCLEOTIDE SEQUENCE [LARGE SCALE GENOMIC DNA]</scope>
    <source>
        <strain evidence="3 4">CBS 125763</strain>
    </source>
</reference>
<dbReference type="AlphaFoldDB" id="A0A178ZT70"/>
<dbReference type="Proteomes" id="UP000078343">
    <property type="component" value="Unassembled WGS sequence"/>
</dbReference>
<dbReference type="InterPro" id="IPR045336">
    <property type="entry name" value="MmgE_PrpD_N"/>
</dbReference>
<dbReference type="InterPro" id="IPR042183">
    <property type="entry name" value="MmgE/PrpD_sf_1"/>
</dbReference>
<protein>
    <recommendedName>
        <fullName evidence="2">MmgE/PrpD N-terminal domain-containing protein</fullName>
    </recommendedName>
</protein>
<sequence>MNTTTTNYTAVLANFASNATISMIPSSFLALLPIFILDTFSAMLAGSVQPVYLSAVKAVNITYGTGSAHAAYTALDGTVSSLSGQMFLMGLAAADFEFEHVISNAHPASAMFPALFCVAAAHHKTGPELLTAMAVGYELATRIGAASTTQVESIRGFHNPGLNGDLATAAAVGRLMGWDADTIASAMGLAASSSGGLLAFVNTGAMTKRLHPARAGQLGAEAAFLANAGVVGPANVLENPLGFLHAFSPSPQPGLLTAGLGTNWTGEQMILKLAPVHARAQGFVYAINAYRASTNQTWNPEDIKNVTVYAGPAVLASSNWIPRPNSLVSAQYSVPFGIAAGLTVDLRDPLNMNDALVSNTTALSIAETMQQVQITDNTQDLAGYMTFQMSGQDINITADKYPGIPGDPSYVQAAKNKFASVTQALSVSAQGAAVGSRIADVLNVTDVAVLLEEMVQVGSAAAANFVV</sequence>
<dbReference type="PANTHER" id="PTHR16943:SF8">
    <property type="entry name" value="2-METHYLCITRATE DEHYDRATASE"/>
    <property type="match status" value="1"/>
</dbReference>
<dbReference type="PANTHER" id="PTHR16943">
    <property type="entry name" value="2-METHYLCITRATE DEHYDRATASE-RELATED"/>
    <property type="match status" value="1"/>
</dbReference>
<dbReference type="Gene3D" id="1.10.4100.10">
    <property type="entry name" value="2-methylcitrate dehydratase PrpD"/>
    <property type="match status" value="1"/>
</dbReference>
<dbReference type="InterPro" id="IPR036148">
    <property type="entry name" value="MmgE/PrpD_sf"/>
</dbReference>
<evidence type="ECO:0000313" key="3">
    <source>
        <dbReference type="EMBL" id="OAP62383.1"/>
    </source>
</evidence>
<dbReference type="InterPro" id="IPR005656">
    <property type="entry name" value="MmgE_PrpD"/>
</dbReference>
<evidence type="ECO:0000313" key="4">
    <source>
        <dbReference type="Proteomes" id="UP000078343"/>
    </source>
</evidence>
<feature type="domain" description="MmgE/PrpD N-terminal" evidence="2">
    <location>
        <begin position="12"/>
        <end position="253"/>
    </location>
</feature>
<accession>A0A178ZT70</accession>
<evidence type="ECO:0000259" key="2">
    <source>
        <dbReference type="Pfam" id="PF03972"/>
    </source>
</evidence>
<dbReference type="STRING" id="1367422.A0A178ZT70"/>
<proteinExistence type="inferred from homology"/>
<comment type="similarity">
    <text evidence="1">Belongs to the PrpD family.</text>
</comment>